<dbReference type="SUPFAM" id="SSF52540">
    <property type="entry name" value="P-loop containing nucleoside triphosphate hydrolases"/>
    <property type="match status" value="1"/>
</dbReference>
<sequence length="337" mass="37842">MSEVTEKRFEFQDAREMVAVLGETDEYLKQMQESLGCRLIPRGNELIAQGAEQDVELADRLIRELLYLYRQGLPITQHDVKYSLKLVREGQEEQLHKLFTDTVLTTVRGRQVKAKTLGQMRYLKTIAQNDITIAIGPAGTGKTYLAVAMAVKALKNKEVERIILTRPAVEAGEKLGFLPGDLQEKVDPYLRPLYDALYEMLGVEAFQKNLQRGIIEVAPLAYMRGRTLNDAFIILDEAQNTTQEQMRMALTRFGFGSKLVVTGDATQVDLPGGRPSGLVNAAQVLQDVPGIGIIHFSEQDVVRHEIVGAIIRAYEKYDRARKKRRQPGADRNKGEGK</sequence>
<evidence type="ECO:0000256" key="5">
    <source>
        <dbReference type="ARBA" id="ARBA00022840"/>
    </source>
</evidence>
<feature type="domain" description="PhoH-like protein" evidence="7">
    <location>
        <begin position="112"/>
        <end position="315"/>
    </location>
</feature>
<keyword evidence="4" id="KW-0547">Nucleotide-binding</keyword>
<comment type="subcellular location">
    <subcellularLocation>
        <location evidence="1">Cytoplasm</location>
    </subcellularLocation>
</comment>
<keyword evidence="3" id="KW-0963">Cytoplasm</keyword>
<dbReference type="AlphaFoldDB" id="A0A6N7W2B8"/>
<dbReference type="InterPro" id="IPR003714">
    <property type="entry name" value="PhoH"/>
</dbReference>
<accession>A0A6N7W2B8</accession>
<dbReference type="GO" id="GO:0005829">
    <property type="term" value="C:cytosol"/>
    <property type="evidence" value="ECO:0007669"/>
    <property type="project" value="TreeGrafter"/>
</dbReference>
<dbReference type="GO" id="GO:0005524">
    <property type="term" value="F:ATP binding"/>
    <property type="evidence" value="ECO:0007669"/>
    <property type="project" value="UniProtKB-KW"/>
</dbReference>
<comment type="similarity">
    <text evidence="2">Belongs to the PhoH family.</text>
</comment>
<evidence type="ECO:0000256" key="6">
    <source>
        <dbReference type="ARBA" id="ARBA00039970"/>
    </source>
</evidence>
<evidence type="ECO:0000256" key="1">
    <source>
        <dbReference type="ARBA" id="ARBA00004496"/>
    </source>
</evidence>
<protein>
    <recommendedName>
        <fullName evidence="6">PhoH-like protein</fullName>
    </recommendedName>
</protein>
<dbReference type="Gene3D" id="3.40.50.300">
    <property type="entry name" value="P-loop containing nucleotide triphosphate hydrolases"/>
    <property type="match status" value="1"/>
</dbReference>
<dbReference type="FunFam" id="3.40.50.300:FF:000013">
    <property type="entry name" value="PhoH family ATPase"/>
    <property type="match status" value="1"/>
</dbReference>
<dbReference type="Pfam" id="PF02562">
    <property type="entry name" value="PhoH"/>
    <property type="match status" value="1"/>
</dbReference>
<evidence type="ECO:0000313" key="8">
    <source>
        <dbReference type="EMBL" id="MSS82582.1"/>
    </source>
</evidence>
<name>A0A6N7W2B8_ACIFE</name>
<evidence type="ECO:0000313" key="9">
    <source>
        <dbReference type="Proteomes" id="UP000441455"/>
    </source>
</evidence>
<comment type="caution">
    <text evidence="8">The sequence shown here is derived from an EMBL/GenBank/DDBJ whole genome shotgun (WGS) entry which is preliminary data.</text>
</comment>
<dbReference type="PANTHER" id="PTHR30473">
    <property type="entry name" value="PROTEIN PHOH"/>
    <property type="match status" value="1"/>
</dbReference>
<reference evidence="8 9" key="1">
    <citation type="submission" date="2019-08" db="EMBL/GenBank/DDBJ databases">
        <title>In-depth cultivation of the pig gut microbiome towards novel bacterial diversity and tailored functional studies.</title>
        <authorList>
            <person name="Wylensek D."/>
            <person name="Hitch T.C.A."/>
            <person name="Clavel T."/>
        </authorList>
    </citation>
    <scope>NUCLEOTIDE SEQUENCE [LARGE SCALE GENOMIC DNA]</scope>
    <source>
        <strain evidence="8 9">WCA-389-WT-5B</strain>
    </source>
</reference>
<dbReference type="PANTHER" id="PTHR30473:SF1">
    <property type="entry name" value="PHOH-LIKE PROTEIN"/>
    <property type="match status" value="1"/>
</dbReference>
<dbReference type="EMBL" id="VULN01000011">
    <property type="protein sequence ID" value="MSS82582.1"/>
    <property type="molecule type" value="Genomic_DNA"/>
</dbReference>
<evidence type="ECO:0000256" key="4">
    <source>
        <dbReference type="ARBA" id="ARBA00022741"/>
    </source>
</evidence>
<evidence type="ECO:0000256" key="3">
    <source>
        <dbReference type="ARBA" id="ARBA00022490"/>
    </source>
</evidence>
<dbReference type="OrthoDB" id="9773137at2"/>
<keyword evidence="5" id="KW-0067">ATP-binding</keyword>
<dbReference type="Proteomes" id="UP000441455">
    <property type="component" value="Unassembled WGS sequence"/>
</dbReference>
<gene>
    <name evidence="8" type="ORF">FX155_08245</name>
</gene>
<dbReference type="InterPro" id="IPR051451">
    <property type="entry name" value="PhoH2-like"/>
</dbReference>
<evidence type="ECO:0000256" key="2">
    <source>
        <dbReference type="ARBA" id="ARBA00010393"/>
    </source>
</evidence>
<organism evidence="8 9">
    <name type="scientific">Acidaminococcus fermentans</name>
    <dbReference type="NCBI Taxonomy" id="905"/>
    <lineage>
        <taxon>Bacteria</taxon>
        <taxon>Bacillati</taxon>
        <taxon>Bacillota</taxon>
        <taxon>Negativicutes</taxon>
        <taxon>Acidaminococcales</taxon>
        <taxon>Acidaminococcaceae</taxon>
        <taxon>Acidaminococcus</taxon>
    </lineage>
</organism>
<evidence type="ECO:0000259" key="7">
    <source>
        <dbReference type="Pfam" id="PF02562"/>
    </source>
</evidence>
<dbReference type="InterPro" id="IPR027417">
    <property type="entry name" value="P-loop_NTPase"/>
</dbReference>
<dbReference type="RefSeq" id="WP_154488400.1">
    <property type="nucleotide sequence ID" value="NZ_VULN01000011.1"/>
</dbReference>
<proteinExistence type="inferred from homology"/>